<name>A0AC58P1T0_CAMBA</name>
<organism evidence="1 2">
    <name type="scientific">Camelus bactrianus</name>
    <name type="common">Bactrian camel</name>
    <dbReference type="NCBI Taxonomy" id="9837"/>
    <lineage>
        <taxon>Eukaryota</taxon>
        <taxon>Metazoa</taxon>
        <taxon>Chordata</taxon>
        <taxon>Craniata</taxon>
        <taxon>Vertebrata</taxon>
        <taxon>Euteleostomi</taxon>
        <taxon>Mammalia</taxon>
        <taxon>Eutheria</taxon>
        <taxon>Laurasiatheria</taxon>
        <taxon>Artiodactyla</taxon>
        <taxon>Tylopoda</taxon>
        <taxon>Camelidae</taxon>
        <taxon>Camelus</taxon>
    </lineage>
</organism>
<sequence length="176" mass="20070">MGIISEDNFFCIYKRISLVSQISPCGSQWALCIHYWHHYAFENGWSDFQTHRTVVGLVTITDCLSAKAFEKLHVQRSCMAPRLMNLSSLSLCCMGRWPSSTAPTWPSNYEDCRVVEKRIEDFTESLLILLKSKWLDGTPTSLGKRSPSSALCLRRRTSWDWTQTAEEPAGIVIETT</sequence>
<evidence type="ECO:0000313" key="1">
    <source>
        <dbReference type="Proteomes" id="UP001732780"/>
    </source>
</evidence>
<proteinExistence type="predicted"/>
<protein>
    <submittedName>
        <fullName evidence="2">Trafficking protein particle complex subunit 9-like</fullName>
    </submittedName>
</protein>
<reference evidence="2" key="1">
    <citation type="submission" date="2025-08" db="UniProtKB">
        <authorList>
            <consortium name="RefSeq"/>
        </authorList>
    </citation>
    <scope>IDENTIFICATION</scope>
    <source>
        <tissue evidence="2">Blood</tissue>
    </source>
</reference>
<accession>A0AC58P1T0</accession>
<dbReference type="Proteomes" id="UP001732780">
    <property type="component" value="Chromosome 19"/>
</dbReference>
<evidence type="ECO:0000313" key="2">
    <source>
        <dbReference type="RefSeq" id="XP_074203994.1"/>
    </source>
</evidence>
<gene>
    <name evidence="2" type="primary">LOC141574112</name>
</gene>
<dbReference type="RefSeq" id="XP_074203994.1">
    <property type="nucleotide sequence ID" value="XM_074347893.1"/>
</dbReference>
<keyword evidence="1" id="KW-1185">Reference proteome</keyword>